<feature type="region of interest" description="Disordered" evidence="1">
    <location>
        <begin position="155"/>
        <end position="180"/>
    </location>
</feature>
<name>A0A6N7IN52_9FIRM</name>
<reference evidence="3 4" key="1">
    <citation type="submission" date="2019-10" db="EMBL/GenBank/DDBJ databases">
        <title>Comparative genomics of sulfur disproportionating microorganisms.</title>
        <authorList>
            <person name="Ward L.M."/>
            <person name="Bertran E."/>
            <person name="Johnston D."/>
        </authorList>
    </citation>
    <scope>NUCLEOTIDE SEQUENCE [LARGE SCALE GENOMIC DNA]</scope>
    <source>
        <strain evidence="3 4">DSM 14055</strain>
    </source>
</reference>
<dbReference type="AlphaFoldDB" id="A0A6N7IN52"/>
<dbReference type="EMBL" id="WHYR01000003">
    <property type="protein sequence ID" value="MQL51073.1"/>
    <property type="molecule type" value="Genomic_DNA"/>
</dbReference>
<evidence type="ECO:0000313" key="3">
    <source>
        <dbReference type="EMBL" id="MQL51073.1"/>
    </source>
</evidence>
<proteinExistence type="predicted"/>
<comment type="caution">
    <text evidence="3">The sequence shown here is derived from an EMBL/GenBank/DDBJ whole genome shotgun (WGS) entry which is preliminary data.</text>
</comment>
<feature type="compositionally biased region" description="Polar residues" evidence="1">
    <location>
        <begin position="166"/>
        <end position="177"/>
    </location>
</feature>
<evidence type="ECO:0000256" key="2">
    <source>
        <dbReference type="SAM" id="Phobius"/>
    </source>
</evidence>
<gene>
    <name evidence="3" type="ORF">GFC01_02060</name>
</gene>
<evidence type="ECO:0008006" key="5">
    <source>
        <dbReference type="Google" id="ProtNLM"/>
    </source>
</evidence>
<keyword evidence="2" id="KW-1133">Transmembrane helix</keyword>
<organism evidence="3 4">
    <name type="scientific">Desulfofundulus thermobenzoicus</name>
    <dbReference type="NCBI Taxonomy" id="29376"/>
    <lineage>
        <taxon>Bacteria</taxon>
        <taxon>Bacillati</taxon>
        <taxon>Bacillota</taxon>
        <taxon>Clostridia</taxon>
        <taxon>Eubacteriales</taxon>
        <taxon>Peptococcaceae</taxon>
        <taxon>Desulfofundulus</taxon>
    </lineage>
</organism>
<dbReference type="Proteomes" id="UP000441717">
    <property type="component" value="Unassembled WGS sequence"/>
</dbReference>
<keyword evidence="2" id="KW-0812">Transmembrane</keyword>
<accession>A0A6N7IN52</accession>
<evidence type="ECO:0000256" key="1">
    <source>
        <dbReference type="SAM" id="MobiDB-lite"/>
    </source>
</evidence>
<sequence length="301" mass="32372">MGAAFYLAVGVFLSVSGWNRFAMPLLLAGIAVHAVLLSYGYLVTGGLCPVCMGFAAVTCLLLAGSLWLERRRRLSVSAAAIAMTILVLAGMTALNPAVLNEPRQPVSADPPAYAAVQETVPASELVHFNEKPVQVAAKTYVDRNEERTMRAKDLKPGNNEHAHAQISGTSNGQTRSVGKSAEAKPITLTVQDVHGNPVVLDITQRPALLFAPRCPECHKVLAWLSRRKELPYLVGTWYLPGKQDEIATVLAQEGLPGAEYFVMPDPPVNAVPALIFNDGGQVKTVSGDVKVENLLRELMQP</sequence>
<keyword evidence="2" id="KW-0472">Membrane</keyword>
<protein>
    <recommendedName>
        <fullName evidence="5">Vitamin K epoxide reductase domain-containing protein</fullName>
    </recommendedName>
</protein>
<feature type="transmembrane region" description="Helical" evidence="2">
    <location>
        <begin position="41"/>
        <end position="62"/>
    </location>
</feature>
<evidence type="ECO:0000313" key="4">
    <source>
        <dbReference type="Proteomes" id="UP000441717"/>
    </source>
</evidence>
<keyword evidence="4" id="KW-1185">Reference proteome</keyword>
<feature type="transmembrane region" description="Helical" evidence="2">
    <location>
        <begin position="74"/>
        <end position="94"/>
    </location>
</feature>
<dbReference type="OrthoDB" id="9797191at2"/>
<dbReference type="RefSeq" id="WP_152944983.1">
    <property type="nucleotide sequence ID" value="NZ_WHYR01000003.1"/>
</dbReference>